<dbReference type="Gene3D" id="2.60.120.200">
    <property type="match status" value="1"/>
</dbReference>
<proteinExistence type="predicted"/>
<sequence length="145" mass="15635">MHPNRIPTLPRINQQVFLVTVAVANKSTHGTVIGQLVHIDDSVSTEPVCELYCNANGDISVGVEQTRAGNNEVFTSLGNIPIGTVLNYELQYSANLNLLKVAINGVFQTLSTLEGDAPTSYFKTGSYKQGSTPSDVHFFSVSVPH</sequence>
<keyword evidence="3" id="KW-1185">Reference proteome</keyword>
<comment type="caution">
    <text evidence="2">The sequence shown here is derived from an EMBL/GenBank/DDBJ whole genome shotgun (WGS) entry which is preliminary data.</text>
</comment>
<accession>A0A8H5HWJ1</accession>
<reference evidence="2 3" key="1">
    <citation type="journal article" date="2020" name="ISME J.">
        <title>Uncovering the hidden diversity of litter-decomposition mechanisms in mushroom-forming fungi.</title>
        <authorList>
            <person name="Floudas D."/>
            <person name="Bentzer J."/>
            <person name="Ahren D."/>
            <person name="Johansson T."/>
            <person name="Persson P."/>
            <person name="Tunlid A."/>
        </authorList>
    </citation>
    <scope>NUCLEOTIDE SEQUENCE [LARGE SCALE GENOMIC DNA]</scope>
    <source>
        <strain evidence="2 3">CBS 406.79</strain>
    </source>
</reference>
<dbReference type="OrthoDB" id="77013at2759"/>
<feature type="domain" description="Alginate lyase 2" evidence="1">
    <location>
        <begin position="17"/>
        <end position="141"/>
    </location>
</feature>
<gene>
    <name evidence="2" type="ORF">D9757_004493</name>
</gene>
<dbReference type="EMBL" id="JAACJN010000013">
    <property type="protein sequence ID" value="KAF5390867.1"/>
    <property type="molecule type" value="Genomic_DNA"/>
</dbReference>
<evidence type="ECO:0000313" key="3">
    <source>
        <dbReference type="Proteomes" id="UP000518752"/>
    </source>
</evidence>
<organism evidence="2 3">
    <name type="scientific">Collybiopsis confluens</name>
    <dbReference type="NCBI Taxonomy" id="2823264"/>
    <lineage>
        <taxon>Eukaryota</taxon>
        <taxon>Fungi</taxon>
        <taxon>Dikarya</taxon>
        <taxon>Basidiomycota</taxon>
        <taxon>Agaricomycotina</taxon>
        <taxon>Agaricomycetes</taxon>
        <taxon>Agaricomycetidae</taxon>
        <taxon>Agaricales</taxon>
        <taxon>Marasmiineae</taxon>
        <taxon>Omphalotaceae</taxon>
        <taxon>Collybiopsis</taxon>
    </lineage>
</organism>
<name>A0A8H5HWJ1_9AGAR</name>
<dbReference type="AlphaFoldDB" id="A0A8H5HWJ1"/>
<dbReference type="Pfam" id="PF08787">
    <property type="entry name" value="Alginate_lyase2"/>
    <property type="match status" value="1"/>
</dbReference>
<dbReference type="InterPro" id="IPR013320">
    <property type="entry name" value="ConA-like_dom_sf"/>
</dbReference>
<protein>
    <recommendedName>
        <fullName evidence="1">Alginate lyase 2 domain-containing protein</fullName>
    </recommendedName>
</protein>
<dbReference type="SUPFAM" id="SSF49899">
    <property type="entry name" value="Concanavalin A-like lectins/glucanases"/>
    <property type="match status" value="1"/>
</dbReference>
<evidence type="ECO:0000259" key="1">
    <source>
        <dbReference type="Pfam" id="PF08787"/>
    </source>
</evidence>
<dbReference type="Proteomes" id="UP000518752">
    <property type="component" value="Unassembled WGS sequence"/>
</dbReference>
<dbReference type="InterPro" id="IPR014895">
    <property type="entry name" value="Alginate_lyase_2"/>
</dbReference>
<evidence type="ECO:0000313" key="2">
    <source>
        <dbReference type="EMBL" id="KAF5390867.1"/>
    </source>
</evidence>